<sequence>MPRTHLPPKIHYGELGKAAIRRKTTAHKRKNNDFELVAPTKIRVGKSGEVPLVPENWGDEIIRERGEDHFWEEVRAKQVDEHPSESVGYDWNRLCSKAPPHRRSGILGPPILKFRFERGEFPLSATKLGSNSQFVHSWDEWVTKVLKNPSYVKLLSSVGILDAVRITSKLNIRREKRIDVWRAILARWSTFSHTMITAWGEFTFTLEDVCVLLELPCIENDDFHSIKLSEEEFNAKGIEIDSPEYPDHKYELVALTIFWLARHVLLRCPDDGSLYKRLDLQQLKTVELAGRYKVLTYVDVSFIQMCLWERFGTCAPVPNAYLFASFSVNNPLSKNNYRAWAWHDRLPRGNVLEVMDVTKEFNPRPYVQPINGFGGDRNILSVEIYSPFRVARQFGFDQPAPPDSSSSISFSSCVSSFFMARLQLRLDKLKSCTIPAFDRVGTNTSGWFAYWMECVEEWRSFIMPLTNPRACLYTPPISNFDVSLRLISLKKKRNVNEEKYDAPCVLTHQTKHVHQKRETTARVELNLIEEEETFEAETEEESCDFERSDESDDESVDVDKAEVEGELTPFDDFIDLDVLFPNHVQSSTMNQAIRDEVVPDTETIPAIEVVLEATPNVEVIHDVGVDTDDVRAIPMTLHASSSPVPKHRDASSAFSTQVAYTEQSGEFWSTSFIKNVDVICLMMEVLGKALAISHAPLMSTSLEELQQMLQDFDDACNF</sequence>
<dbReference type="InterPro" id="IPR044824">
    <property type="entry name" value="MAIN-like"/>
</dbReference>
<gene>
    <name evidence="2" type="ORF">TCM_024765</name>
</gene>
<dbReference type="Proteomes" id="UP000026915">
    <property type="component" value="Chromosome 5"/>
</dbReference>
<organism evidence="2 3">
    <name type="scientific">Theobroma cacao</name>
    <name type="common">Cacao</name>
    <name type="synonym">Cocoa</name>
    <dbReference type="NCBI Taxonomy" id="3641"/>
    <lineage>
        <taxon>Eukaryota</taxon>
        <taxon>Viridiplantae</taxon>
        <taxon>Streptophyta</taxon>
        <taxon>Embryophyta</taxon>
        <taxon>Tracheophyta</taxon>
        <taxon>Spermatophyta</taxon>
        <taxon>Magnoliopsida</taxon>
        <taxon>eudicotyledons</taxon>
        <taxon>Gunneridae</taxon>
        <taxon>Pentapetalae</taxon>
        <taxon>rosids</taxon>
        <taxon>malvids</taxon>
        <taxon>Malvales</taxon>
        <taxon>Malvaceae</taxon>
        <taxon>Byttnerioideae</taxon>
        <taxon>Theobroma</taxon>
    </lineage>
</organism>
<evidence type="ECO:0000313" key="2">
    <source>
        <dbReference type="EMBL" id="EOY09344.1"/>
    </source>
</evidence>
<name>A0A061F486_THECC</name>
<dbReference type="Gramene" id="EOY09344">
    <property type="protein sequence ID" value="EOY09344"/>
    <property type="gene ID" value="TCM_024765"/>
</dbReference>
<reference evidence="2 3" key="1">
    <citation type="journal article" date="2013" name="Genome Biol.">
        <title>The genome sequence of the most widely cultivated cacao type and its use to identify candidate genes regulating pod color.</title>
        <authorList>
            <person name="Motamayor J.C."/>
            <person name="Mockaitis K."/>
            <person name="Schmutz J."/>
            <person name="Haiminen N."/>
            <person name="Iii D.L."/>
            <person name="Cornejo O."/>
            <person name="Findley S.D."/>
            <person name="Zheng P."/>
            <person name="Utro F."/>
            <person name="Royaert S."/>
            <person name="Saski C."/>
            <person name="Jenkins J."/>
            <person name="Podicheti R."/>
            <person name="Zhao M."/>
            <person name="Scheffler B.E."/>
            <person name="Stack J.C."/>
            <person name="Feltus F.A."/>
            <person name="Mustiga G.M."/>
            <person name="Amores F."/>
            <person name="Phillips W."/>
            <person name="Marelli J.P."/>
            <person name="May G.D."/>
            <person name="Shapiro H."/>
            <person name="Ma J."/>
            <person name="Bustamante C.D."/>
            <person name="Schnell R.J."/>
            <person name="Main D."/>
            <person name="Gilbert D."/>
            <person name="Parida L."/>
            <person name="Kuhn D.N."/>
        </authorList>
    </citation>
    <scope>NUCLEOTIDE SEQUENCE [LARGE SCALE GENOMIC DNA]</scope>
    <source>
        <strain evidence="3">cv. Matina 1-6</strain>
    </source>
</reference>
<feature type="region of interest" description="Disordered" evidence="1">
    <location>
        <begin position="533"/>
        <end position="559"/>
    </location>
</feature>
<evidence type="ECO:0000313" key="3">
    <source>
        <dbReference type="Proteomes" id="UP000026915"/>
    </source>
</evidence>
<dbReference type="GO" id="GO:0010073">
    <property type="term" value="P:meristem maintenance"/>
    <property type="evidence" value="ECO:0007669"/>
    <property type="project" value="InterPro"/>
</dbReference>
<evidence type="ECO:0008006" key="4">
    <source>
        <dbReference type="Google" id="ProtNLM"/>
    </source>
</evidence>
<dbReference type="EMBL" id="CM001883">
    <property type="protein sequence ID" value="EOY09344.1"/>
    <property type="molecule type" value="Genomic_DNA"/>
</dbReference>
<accession>A0A061F486</accession>
<dbReference type="STRING" id="3641.A0A061F486"/>
<dbReference type="PANTHER" id="PTHR46033:SF80">
    <property type="entry name" value="PROTEIN MAIN-LIKE 2-LIKE"/>
    <property type="match status" value="1"/>
</dbReference>
<dbReference type="PANTHER" id="PTHR46033">
    <property type="entry name" value="PROTEIN MAIN-LIKE 2"/>
    <property type="match status" value="1"/>
</dbReference>
<keyword evidence="3" id="KW-1185">Reference proteome</keyword>
<dbReference type="HOGENOM" id="CLU_385163_0_0_1"/>
<dbReference type="InParanoid" id="A0A061F486"/>
<dbReference type="AlphaFoldDB" id="A0A061F486"/>
<proteinExistence type="predicted"/>
<feature type="compositionally biased region" description="Acidic residues" evidence="1">
    <location>
        <begin position="533"/>
        <end position="556"/>
    </location>
</feature>
<evidence type="ECO:0000256" key="1">
    <source>
        <dbReference type="SAM" id="MobiDB-lite"/>
    </source>
</evidence>
<dbReference type="eggNOG" id="ENOG502SPHZ">
    <property type="taxonomic scope" value="Eukaryota"/>
</dbReference>
<protein>
    <recommendedName>
        <fullName evidence="4">Aminotransferase-like plant mobile domain-containing protein</fullName>
    </recommendedName>
</protein>